<dbReference type="PANTHER" id="PTHR37984:SF14">
    <property type="entry name" value="RIBONUCLEASE H"/>
    <property type="match status" value="1"/>
</dbReference>
<reference evidence="1" key="1">
    <citation type="journal article" date="2023" name="G3 (Bethesda)">
        <title>Whole genome assembly and annotation of the endangered Caribbean coral Acropora cervicornis.</title>
        <authorList>
            <person name="Selwyn J.D."/>
            <person name="Vollmer S.V."/>
        </authorList>
    </citation>
    <scope>NUCLEOTIDE SEQUENCE</scope>
    <source>
        <strain evidence="1">K2</strain>
    </source>
</reference>
<evidence type="ECO:0000313" key="2">
    <source>
        <dbReference type="Proteomes" id="UP001249851"/>
    </source>
</evidence>
<dbReference type="SUPFAM" id="SSF56672">
    <property type="entry name" value="DNA/RNA polymerases"/>
    <property type="match status" value="1"/>
</dbReference>
<dbReference type="InterPro" id="IPR050951">
    <property type="entry name" value="Retrovirus_Pol_polyprotein"/>
</dbReference>
<dbReference type="InterPro" id="IPR043502">
    <property type="entry name" value="DNA/RNA_pol_sf"/>
</dbReference>
<keyword evidence="2" id="KW-1185">Reference proteome</keyword>
<accession>A0AAD9QDJ9</accession>
<evidence type="ECO:0000313" key="1">
    <source>
        <dbReference type="EMBL" id="KAK2559346.1"/>
    </source>
</evidence>
<reference evidence="1" key="2">
    <citation type="journal article" date="2023" name="Science">
        <title>Genomic signatures of disease resistance in endangered staghorn corals.</title>
        <authorList>
            <person name="Vollmer S.V."/>
            <person name="Selwyn J.D."/>
            <person name="Despard B.A."/>
            <person name="Roesel C.L."/>
        </authorList>
    </citation>
    <scope>NUCLEOTIDE SEQUENCE</scope>
    <source>
        <strain evidence="1">K2</strain>
    </source>
</reference>
<sequence length="455" mass="52284">MELLRESYLWKIRSKNKSICENALTEMWVVAGYTKHWRVGFSAVKRKELERNELERIEAFDETSDDRNAYVERVEKYFTANEVKEEKRVAVILSCMGNKSRAISFPQKKPIEGETVSAYQAELWKLSLYCEFGTNLDYSLRDRLVCGLHNEPIQKRLPSEPSLSLPKKTEIALALEAAAKDKLELQGKKESEVNKKQSCRKCRKVGHIQRVCRLGKVQQSTSRGGETEENRKLHSFEIADELDDDSLIRSLEVGDDIWVTPKVNGQTLKMKQDTGSAVSTLPVQKYEEMFPNIPLVTTDAILKTYSGEKIALEGKLHVRVEYNNHVKNLTLAIDQVLDGVQGTSCILEVNREKCEDHLLWTRSDGLHRTQEKVHAVVHAPKPENVRQVRSLLGLMNYYHKFLPNLATVLHPMNQLLEQSNKWTWSTECEEAFVKVKKLITSDMVFTHYNPGRPLR</sequence>
<gene>
    <name evidence="1" type="ORF">P5673_017964</name>
</gene>
<dbReference type="AlphaFoldDB" id="A0AAD9QDJ9"/>
<protein>
    <submittedName>
        <fullName evidence="1">Transposon Tf2-6 polyprotein</fullName>
    </submittedName>
</protein>
<dbReference type="Proteomes" id="UP001249851">
    <property type="component" value="Unassembled WGS sequence"/>
</dbReference>
<dbReference type="InterPro" id="IPR021109">
    <property type="entry name" value="Peptidase_aspartic_dom_sf"/>
</dbReference>
<dbReference type="Gene3D" id="3.30.70.270">
    <property type="match status" value="1"/>
</dbReference>
<comment type="caution">
    <text evidence="1">The sequence shown here is derived from an EMBL/GenBank/DDBJ whole genome shotgun (WGS) entry which is preliminary data.</text>
</comment>
<name>A0AAD9QDJ9_ACRCE</name>
<dbReference type="FunFam" id="3.30.70.270:FF:000020">
    <property type="entry name" value="Transposon Tf2-6 polyprotein-like Protein"/>
    <property type="match status" value="1"/>
</dbReference>
<proteinExistence type="predicted"/>
<dbReference type="SUPFAM" id="SSF50630">
    <property type="entry name" value="Acid proteases"/>
    <property type="match status" value="1"/>
</dbReference>
<dbReference type="EMBL" id="JARQWQ010000040">
    <property type="protein sequence ID" value="KAK2559346.1"/>
    <property type="molecule type" value="Genomic_DNA"/>
</dbReference>
<organism evidence="1 2">
    <name type="scientific">Acropora cervicornis</name>
    <name type="common">Staghorn coral</name>
    <dbReference type="NCBI Taxonomy" id="6130"/>
    <lineage>
        <taxon>Eukaryota</taxon>
        <taxon>Metazoa</taxon>
        <taxon>Cnidaria</taxon>
        <taxon>Anthozoa</taxon>
        <taxon>Hexacorallia</taxon>
        <taxon>Scleractinia</taxon>
        <taxon>Astrocoeniina</taxon>
        <taxon>Acroporidae</taxon>
        <taxon>Acropora</taxon>
    </lineage>
</organism>
<dbReference type="PANTHER" id="PTHR37984">
    <property type="entry name" value="PROTEIN CBG26694"/>
    <property type="match status" value="1"/>
</dbReference>
<dbReference type="InterPro" id="IPR043128">
    <property type="entry name" value="Rev_trsase/Diguanyl_cyclase"/>
</dbReference>